<dbReference type="RefSeq" id="XP_046045986.1">
    <property type="nucleotide sequence ID" value="XM_046193570.1"/>
</dbReference>
<name>A0A9P9JWH2_FUSRE</name>
<reference evidence="1" key="1">
    <citation type="journal article" date="2021" name="Nat. Commun.">
        <title>Genetic determinants of endophytism in the Arabidopsis root mycobiome.</title>
        <authorList>
            <person name="Mesny F."/>
            <person name="Miyauchi S."/>
            <person name="Thiergart T."/>
            <person name="Pickel B."/>
            <person name="Atanasova L."/>
            <person name="Karlsson M."/>
            <person name="Huettel B."/>
            <person name="Barry K.W."/>
            <person name="Haridas S."/>
            <person name="Chen C."/>
            <person name="Bauer D."/>
            <person name="Andreopoulos W."/>
            <person name="Pangilinan J."/>
            <person name="LaButti K."/>
            <person name="Riley R."/>
            <person name="Lipzen A."/>
            <person name="Clum A."/>
            <person name="Drula E."/>
            <person name="Henrissat B."/>
            <person name="Kohler A."/>
            <person name="Grigoriev I.V."/>
            <person name="Martin F.M."/>
            <person name="Hacquard S."/>
        </authorList>
    </citation>
    <scope>NUCLEOTIDE SEQUENCE</scope>
    <source>
        <strain evidence="1">MPI-CAGE-AT-0023</strain>
    </source>
</reference>
<protein>
    <submittedName>
        <fullName evidence="1">Uncharacterized protein</fullName>
    </submittedName>
</protein>
<evidence type="ECO:0000313" key="2">
    <source>
        <dbReference type="Proteomes" id="UP000720189"/>
    </source>
</evidence>
<dbReference type="Proteomes" id="UP000720189">
    <property type="component" value="Unassembled WGS sequence"/>
</dbReference>
<organism evidence="1 2">
    <name type="scientific">Fusarium redolens</name>
    <dbReference type="NCBI Taxonomy" id="48865"/>
    <lineage>
        <taxon>Eukaryota</taxon>
        <taxon>Fungi</taxon>
        <taxon>Dikarya</taxon>
        <taxon>Ascomycota</taxon>
        <taxon>Pezizomycotina</taxon>
        <taxon>Sordariomycetes</taxon>
        <taxon>Hypocreomycetidae</taxon>
        <taxon>Hypocreales</taxon>
        <taxon>Nectriaceae</taxon>
        <taxon>Fusarium</taxon>
        <taxon>Fusarium redolens species complex</taxon>
    </lineage>
</organism>
<gene>
    <name evidence="1" type="ORF">BKA55DRAFT_577168</name>
</gene>
<accession>A0A9P9JWH2</accession>
<keyword evidence="2" id="KW-1185">Reference proteome</keyword>
<comment type="caution">
    <text evidence="1">The sequence shown here is derived from an EMBL/GenBank/DDBJ whole genome shotgun (WGS) entry which is preliminary data.</text>
</comment>
<sequence>MELCNVRCTAEFYNLESLMIHGNWSQYAHSLPDSGHHHHMVEIDALIGVAWSWSSVPGFDSNARRGEVLTQQHHRPG</sequence>
<dbReference type="EMBL" id="JAGMUX010000014">
    <property type="protein sequence ID" value="KAH7240192.1"/>
    <property type="molecule type" value="Genomic_DNA"/>
</dbReference>
<dbReference type="AlphaFoldDB" id="A0A9P9JWH2"/>
<evidence type="ECO:0000313" key="1">
    <source>
        <dbReference type="EMBL" id="KAH7240192.1"/>
    </source>
</evidence>
<dbReference type="GeneID" id="70223524"/>
<proteinExistence type="predicted"/>